<dbReference type="SUPFAM" id="SSF53098">
    <property type="entry name" value="Ribonuclease H-like"/>
    <property type="match status" value="1"/>
</dbReference>
<dbReference type="SUPFAM" id="SSF56672">
    <property type="entry name" value="DNA/RNA polymerases"/>
    <property type="match status" value="1"/>
</dbReference>
<evidence type="ECO:0000256" key="2">
    <source>
        <dbReference type="ARBA" id="ARBA00012417"/>
    </source>
</evidence>
<feature type="domain" description="DNA-directed DNA polymerase family B mitochondria/virus" evidence="9">
    <location>
        <begin position="354"/>
        <end position="433"/>
    </location>
</feature>
<evidence type="ECO:0000256" key="8">
    <source>
        <dbReference type="ARBA" id="ARBA00049244"/>
    </source>
</evidence>
<keyword evidence="4" id="KW-0548">Nucleotidyltransferase</keyword>
<dbReference type="Gene3D" id="1.10.287.690">
    <property type="entry name" value="Helix hairpin bin"/>
    <property type="match status" value="1"/>
</dbReference>
<protein>
    <recommendedName>
        <fullName evidence="2">DNA-directed DNA polymerase</fullName>
        <ecNumber evidence="2">2.7.7.7</ecNumber>
    </recommendedName>
</protein>
<dbReference type="AlphaFoldDB" id="A0ABD0MV30"/>
<dbReference type="EC" id="2.7.7.7" evidence="2"/>
<dbReference type="InterPro" id="IPR023211">
    <property type="entry name" value="DNA_pol_palm_dom_sf"/>
</dbReference>
<dbReference type="PANTHER" id="PTHR33568">
    <property type="entry name" value="DNA POLYMERASE"/>
    <property type="match status" value="1"/>
</dbReference>
<dbReference type="GO" id="GO:0003887">
    <property type="term" value="F:DNA-directed DNA polymerase activity"/>
    <property type="evidence" value="ECO:0007669"/>
    <property type="project" value="UniProtKB-KW"/>
</dbReference>
<keyword evidence="3" id="KW-0808">Transferase</keyword>
<evidence type="ECO:0000256" key="1">
    <source>
        <dbReference type="ARBA" id="ARBA00005755"/>
    </source>
</evidence>
<evidence type="ECO:0000313" key="10">
    <source>
        <dbReference type="EMBL" id="KAL0152652.1"/>
    </source>
</evidence>
<feature type="domain" description="DNA-directed DNA polymerase family B mitochondria/virus" evidence="9">
    <location>
        <begin position="11"/>
        <end position="327"/>
    </location>
</feature>
<gene>
    <name evidence="10" type="ORF">M9458_052375</name>
</gene>
<dbReference type="Proteomes" id="UP001529510">
    <property type="component" value="Unassembled WGS sequence"/>
</dbReference>
<dbReference type="InterPro" id="IPR004868">
    <property type="entry name" value="DNA-dir_DNA_pol_B_mt/vir"/>
</dbReference>
<evidence type="ECO:0000259" key="9">
    <source>
        <dbReference type="Pfam" id="PF03175"/>
    </source>
</evidence>
<dbReference type="Gene3D" id="3.90.1600.10">
    <property type="entry name" value="Palm domain of DNA polymerase"/>
    <property type="match status" value="1"/>
</dbReference>
<proteinExistence type="inferred from homology"/>
<keyword evidence="5" id="KW-0235">DNA replication</keyword>
<dbReference type="PANTHER" id="PTHR33568:SF3">
    <property type="entry name" value="DNA-DIRECTED DNA POLYMERASE"/>
    <property type="match status" value="1"/>
</dbReference>
<keyword evidence="11" id="KW-1185">Reference proteome</keyword>
<dbReference type="InterPro" id="IPR043502">
    <property type="entry name" value="DNA/RNA_pol_sf"/>
</dbReference>
<comment type="caution">
    <text evidence="10">The sequence shown here is derived from an EMBL/GenBank/DDBJ whole genome shotgun (WGS) entry which is preliminary data.</text>
</comment>
<name>A0ABD0MV30_CIRMR</name>
<dbReference type="GO" id="GO:0003677">
    <property type="term" value="F:DNA binding"/>
    <property type="evidence" value="ECO:0007669"/>
    <property type="project" value="UniProtKB-KW"/>
</dbReference>
<dbReference type="GO" id="GO:0006260">
    <property type="term" value="P:DNA replication"/>
    <property type="evidence" value="ECO:0007669"/>
    <property type="project" value="UniProtKB-KW"/>
</dbReference>
<comment type="similarity">
    <text evidence="1">Belongs to the DNA polymerase type-B family.</text>
</comment>
<dbReference type="InterPro" id="IPR012337">
    <property type="entry name" value="RNaseH-like_sf"/>
</dbReference>
<dbReference type="Pfam" id="PF03175">
    <property type="entry name" value="DNA_pol_B_2"/>
    <property type="match status" value="2"/>
</dbReference>
<comment type="catalytic activity">
    <reaction evidence="8">
        <text>DNA(n) + a 2'-deoxyribonucleoside 5'-triphosphate = DNA(n+1) + diphosphate</text>
        <dbReference type="Rhea" id="RHEA:22508"/>
        <dbReference type="Rhea" id="RHEA-COMP:17339"/>
        <dbReference type="Rhea" id="RHEA-COMP:17340"/>
        <dbReference type="ChEBI" id="CHEBI:33019"/>
        <dbReference type="ChEBI" id="CHEBI:61560"/>
        <dbReference type="ChEBI" id="CHEBI:173112"/>
        <dbReference type="EC" id="2.7.7.7"/>
    </reaction>
</comment>
<keyword evidence="6" id="KW-0239">DNA-directed DNA polymerase</keyword>
<reference evidence="10 11" key="1">
    <citation type="submission" date="2024-05" db="EMBL/GenBank/DDBJ databases">
        <title>Genome sequencing and assembly of Indian major carp, Cirrhinus mrigala (Hamilton, 1822).</title>
        <authorList>
            <person name="Mohindra V."/>
            <person name="Chowdhury L.M."/>
            <person name="Lal K."/>
            <person name="Jena J.K."/>
        </authorList>
    </citation>
    <scope>NUCLEOTIDE SEQUENCE [LARGE SCALE GENOMIC DNA]</scope>
    <source>
        <strain evidence="10">CM1030</strain>
        <tissue evidence="10">Blood</tissue>
    </source>
</reference>
<evidence type="ECO:0000256" key="3">
    <source>
        <dbReference type="ARBA" id="ARBA00022679"/>
    </source>
</evidence>
<sequence>MYDNAFAQRYIDSYSFIPMALSKMPEALNLTTTEKGYFPHHFDRVENENYVGPYPDKTFYGYETMSDKDQVKFDAWYNTVSGKFFRFKTELHEYGVNDVVLLREACMKYQEAFIDSTELDPFNFTTLASCCMGVRFGILQLFAPRALLSLLSKSYTPLVARQFDDKCEWDKMKRSDPSVIEFMSTYTAPEKLKPRDALFGGRTTAYKLYHKTAADGEKISYVDFTSLYSYCQARKSYPIGHPQIIFNDFEPIENYYGLIKATVYPPRNLYHPVLPVRCGGKDVGSASKAIEKGYVIAKIDKVWHFPQRSDTLFCDYVKTFLRLKQQASGYPSNIVTDADKENYIRKYFEKEGIQLDPKKSGHNPAQRSINKLLLNSLWGRFSMRQNLPQTLLVKDPEDFARIIFGKTDILKYFTFVSDDVVLVQHCRPEGDVCKTRDINVFIGAFTTAHACLELYDLLDKLGDRVLYADTDSAIFVSRDNDWMPPLGDHLGELTDEIGGDDFITEYCASGPKSYGYRTAKGKSLDDDNLLPVNKANLLILDEMMSEAPYITVILALFILTGLLSDRQVVYLQKKRIALCKHLPLLKLLHKATPKQRRLILQAASDDLILALCKVALNILYGTIPISRQQYQKLKRRKAEIKLVSNKKIGIAAKKRVFNHVLTLSIPHTEPDHKDAHGSTTNVEDAGVPDDVIAEVLKNVPSRSGKAIPGSHMVRDDRRPLGWSEFL</sequence>
<evidence type="ECO:0000256" key="4">
    <source>
        <dbReference type="ARBA" id="ARBA00022695"/>
    </source>
</evidence>
<evidence type="ECO:0000313" key="11">
    <source>
        <dbReference type="Proteomes" id="UP001529510"/>
    </source>
</evidence>
<dbReference type="EMBL" id="JAMKFB020000189">
    <property type="protein sequence ID" value="KAL0152652.1"/>
    <property type="molecule type" value="Genomic_DNA"/>
</dbReference>
<keyword evidence="7" id="KW-0238">DNA-binding</keyword>
<evidence type="ECO:0000256" key="5">
    <source>
        <dbReference type="ARBA" id="ARBA00022705"/>
    </source>
</evidence>
<accession>A0ABD0MV30</accession>
<evidence type="ECO:0000256" key="7">
    <source>
        <dbReference type="ARBA" id="ARBA00023125"/>
    </source>
</evidence>
<organism evidence="10 11">
    <name type="scientific">Cirrhinus mrigala</name>
    <name type="common">Mrigala</name>
    <dbReference type="NCBI Taxonomy" id="683832"/>
    <lineage>
        <taxon>Eukaryota</taxon>
        <taxon>Metazoa</taxon>
        <taxon>Chordata</taxon>
        <taxon>Craniata</taxon>
        <taxon>Vertebrata</taxon>
        <taxon>Euteleostomi</taxon>
        <taxon>Actinopterygii</taxon>
        <taxon>Neopterygii</taxon>
        <taxon>Teleostei</taxon>
        <taxon>Ostariophysi</taxon>
        <taxon>Cypriniformes</taxon>
        <taxon>Cyprinidae</taxon>
        <taxon>Labeoninae</taxon>
        <taxon>Labeonini</taxon>
        <taxon>Cirrhinus</taxon>
    </lineage>
</organism>
<evidence type="ECO:0000256" key="6">
    <source>
        <dbReference type="ARBA" id="ARBA00022932"/>
    </source>
</evidence>